<organism evidence="2 3">
    <name type="scientific">Penicillium thymicola</name>
    <dbReference type="NCBI Taxonomy" id="293382"/>
    <lineage>
        <taxon>Eukaryota</taxon>
        <taxon>Fungi</taxon>
        <taxon>Dikarya</taxon>
        <taxon>Ascomycota</taxon>
        <taxon>Pezizomycotina</taxon>
        <taxon>Eurotiomycetes</taxon>
        <taxon>Eurotiomycetidae</taxon>
        <taxon>Eurotiales</taxon>
        <taxon>Aspergillaceae</taxon>
        <taxon>Penicillium</taxon>
    </lineage>
</organism>
<gene>
    <name evidence="2" type="ORF">VN97_g4652</name>
</gene>
<dbReference type="Proteomes" id="UP001227192">
    <property type="component" value="Unassembled WGS sequence"/>
</dbReference>
<dbReference type="AlphaFoldDB" id="A0AAI9TJV4"/>
<keyword evidence="3" id="KW-1185">Reference proteome</keyword>
<proteinExistence type="predicted"/>
<sequence length="121" mass="13828">MAYMIMDLTVQLFVIWPVRLISSILFPVGNRETNQVDEEQQLSVGENAVIAERSVAQRAIDQQLLIIGIFAEVYLLDGKTRKMISTLLSALAIQRWVMGKHHIAYLVITSFQTRRLPIFLL</sequence>
<comment type="caution">
    <text evidence="2">The sequence shown here is derived from an EMBL/GenBank/DDBJ whole genome shotgun (WGS) entry which is preliminary data.</text>
</comment>
<reference evidence="2" key="2">
    <citation type="journal article" date="2016" name="Fungal Biol.">
        <title>Ochratoxin A production by Penicillium thymicola.</title>
        <authorList>
            <person name="Nguyen H.D.T."/>
            <person name="McMullin D.R."/>
            <person name="Ponomareva E."/>
            <person name="Riley R."/>
            <person name="Pomraning K.R."/>
            <person name="Baker S.E."/>
            <person name="Seifert K.A."/>
        </authorList>
    </citation>
    <scope>NUCLEOTIDE SEQUENCE</scope>
    <source>
        <strain evidence="2">DAOM 180753</strain>
    </source>
</reference>
<reference evidence="2" key="1">
    <citation type="submission" date="2015-06" db="EMBL/GenBank/DDBJ databases">
        <authorList>
            <person name="Nguyen H."/>
        </authorList>
    </citation>
    <scope>NUCLEOTIDE SEQUENCE</scope>
    <source>
        <strain evidence="2">DAOM 180753</strain>
    </source>
</reference>
<keyword evidence="1" id="KW-0732">Signal</keyword>
<evidence type="ECO:0000313" key="2">
    <source>
        <dbReference type="EMBL" id="KAJ9488627.1"/>
    </source>
</evidence>
<accession>A0AAI9TJV4</accession>
<evidence type="ECO:0000256" key="1">
    <source>
        <dbReference type="SAM" id="SignalP"/>
    </source>
</evidence>
<evidence type="ECO:0000313" key="3">
    <source>
        <dbReference type="Proteomes" id="UP001227192"/>
    </source>
</evidence>
<feature type="chain" id="PRO_5042521296" evidence="1">
    <location>
        <begin position="24"/>
        <end position="121"/>
    </location>
</feature>
<name>A0AAI9TJV4_PENTH</name>
<protein>
    <submittedName>
        <fullName evidence="2">Uncharacterized protein</fullName>
    </submittedName>
</protein>
<feature type="signal peptide" evidence="1">
    <location>
        <begin position="1"/>
        <end position="23"/>
    </location>
</feature>
<dbReference type="EMBL" id="LACB01000111">
    <property type="protein sequence ID" value="KAJ9488627.1"/>
    <property type="molecule type" value="Genomic_DNA"/>
</dbReference>